<evidence type="ECO:0000313" key="5">
    <source>
        <dbReference type="Ensembl" id="ENSSPAP00000009970.1"/>
    </source>
</evidence>
<evidence type="ECO:0000259" key="4">
    <source>
        <dbReference type="PROSITE" id="PS50137"/>
    </source>
</evidence>
<dbReference type="GO" id="GO:0003725">
    <property type="term" value="F:double-stranded RNA binding"/>
    <property type="evidence" value="ECO:0007669"/>
    <property type="project" value="InterPro"/>
</dbReference>
<dbReference type="InterPro" id="IPR051247">
    <property type="entry name" value="RLC_Component"/>
</dbReference>
<evidence type="ECO:0000256" key="2">
    <source>
        <dbReference type="PROSITE-ProRule" id="PRU00266"/>
    </source>
</evidence>
<dbReference type="GO" id="GO:0016442">
    <property type="term" value="C:RISC complex"/>
    <property type="evidence" value="ECO:0007669"/>
    <property type="project" value="TreeGrafter"/>
</dbReference>
<dbReference type="SMART" id="SM00358">
    <property type="entry name" value="DSRM"/>
    <property type="match status" value="1"/>
</dbReference>
<dbReference type="GeneTree" id="ENSGT00940000180148"/>
<dbReference type="AlphaFoldDB" id="A0A3B4ZP13"/>
<dbReference type="PANTHER" id="PTHR46205:SF3">
    <property type="entry name" value="LOQUACIOUS, ISOFORM B"/>
    <property type="match status" value="1"/>
</dbReference>
<dbReference type="GO" id="GO:0005634">
    <property type="term" value="C:nucleus"/>
    <property type="evidence" value="ECO:0007669"/>
    <property type="project" value="TreeGrafter"/>
</dbReference>
<feature type="domain" description="DRBM" evidence="4">
    <location>
        <begin position="5"/>
        <end position="73"/>
    </location>
</feature>
<dbReference type="GO" id="GO:0035197">
    <property type="term" value="F:siRNA binding"/>
    <property type="evidence" value="ECO:0007669"/>
    <property type="project" value="TreeGrafter"/>
</dbReference>
<dbReference type="Gene3D" id="3.30.160.20">
    <property type="match status" value="1"/>
</dbReference>
<keyword evidence="1 2" id="KW-0694">RNA-binding</keyword>
<dbReference type="SUPFAM" id="SSF54768">
    <property type="entry name" value="dsRNA-binding domain-like"/>
    <property type="match status" value="2"/>
</dbReference>
<accession>A0A3B4ZP13</accession>
<proteinExistence type="predicted"/>
<name>A0A3B4ZP13_9TELE</name>
<feature type="region of interest" description="Disordered" evidence="3">
    <location>
        <begin position="44"/>
        <end position="66"/>
    </location>
</feature>
<dbReference type="PROSITE" id="PS50137">
    <property type="entry name" value="DS_RBD"/>
    <property type="match status" value="1"/>
</dbReference>
<sequence length="167" mass="18476">MVTGNYVAKLNEFAQKSGLVPRYEELESGGPDHDKRFTQRVVLDGKPYPSGAGKTKKEAKQNAAQKALRSLFSDEHQDSADSTENAAEASAPVEQKSINYICWLNEHGQKNRLNIKPLCCHHKYPEVCGKTKREAKELAAKLVYDDKCGNISLCNPSGSQTNHHCST</sequence>
<dbReference type="InterPro" id="IPR044452">
    <property type="entry name" value="EIF2AK2_DSRM_1"/>
</dbReference>
<dbReference type="GO" id="GO:0070920">
    <property type="term" value="P:regulation of regulatory ncRNA processing"/>
    <property type="evidence" value="ECO:0007669"/>
    <property type="project" value="TreeGrafter"/>
</dbReference>
<protein>
    <recommendedName>
        <fullName evidence="4">DRBM domain-containing protein</fullName>
    </recommendedName>
</protein>
<dbReference type="GO" id="GO:0005737">
    <property type="term" value="C:cytoplasm"/>
    <property type="evidence" value="ECO:0007669"/>
    <property type="project" value="TreeGrafter"/>
</dbReference>
<dbReference type="PANTHER" id="PTHR46205">
    <property type="entry name" value="LOQUACIOUS, ISOFORM B"/>
    <property type="match status" value="1"/>
</dbReference>
<reference evidence="5" key="1">
    <citation type="submission" date="2023-09" db="UniProtKB">
        <authorList>
            <consortium name="Ensembl"/>
        </authorList>
    </citation>
    <scope>IDENTIFICATION</scope>
</reference>
<organism evidence="5">
    <name type="scientific">Stegastes partitus</name>
    <name type="common">bicolor damselfish</name>
    <dbReference type="NCBI Taxonomy" id="144197"/>
    <lineage>
        <taxon>Eukaryota</taxon>
        <taxon>Metazoa</taxon>
        <taxon>Chordata</taxon>
        <taxon>Craniata</taxon>
        <taxon>Vertebrata</taxon>
        <taxon>Euteleostomi</taxon>
        <taxon>Actinopterygii</taxon>
        <taxon>Neopterygii</taxon>
        <taxon>Teleostei</taxon>
        <taxon>Neoteleostei</taxon>
        <taxon>Acanthomorphata</taxon>
        <taxon>Ovalentaria</taxon>
        <taxon>Pomacentridae</taxon>
        <taxon>Stegastes</taxon>
    </lineage>
</organism>
<dbReference type="InterPro" id="IPR014720">
    <property type="entry name" value="dsRBD_dom"/>
</dbReference>
<evidence type="ECO:0000256" key="3">
    <source>
        <dbReference type="SAM" id="MobiDB-lite"/>
    </source>
</evidence>
<feature type="region of interest" description="Disordered" evidence="3">
    <location>
        <begin position="72"/>
        <end position="91"/>
    </location>
</feature>
<dbReference type="STRING" id="144197.ENSSPAP00000009970"/>
<dbReference type="GO" id="GO:0030422">
    <property type="term" value="P:siRNA processing"/>
    <property type="evidence" value="ECO:0007669"/>
    <property type="project" value="TreeGrafter"/>
</dbReference>
<dbReference type="CDD" id="cd19903">
    <property type="entry name" value="DSRM_EIF2AK2_rpt1"/>
    <property type="match status" value="1"/>
</dbReference>
<evidence type="ECO:0000256" key="1">
    <source>
        <dbReference type="ARBA" id="ARBA00022884"/>
    </source>
</evidence>
<dbReference type="Ensembl" id="ENSSPAT00000010147.1">
    <property type="protein sequence ID" value="ENSSPAP00000009970.1"/>
    <property type="gene ID" value="ENSSPAG00000007586.1"/>
</dbReference>
<dbReference type="Pfam" id="PF00035">
    <property type="entry name" value="dsrm"/>
    <property type="match status" value="1"/>
</dbReference>
<dbReference type="GO" id="GO:0070578">
    <property type="term" value="C:RISC-loading complex"/>
    <property type="evidence" value="ECO:0007669"/>
    <property type="project" value="TreeGrafter"/>
</dbReference>